<feature type="domain" description="PLD phosphodiesterase" evidence="2">
    <location>
        <begin position="114"/>
        <end position="141"/>
    </location>
</feature>
<proteinExistence type="predicted"/>
<dbReference type="SUPFAM" id="SSF56024">
    <property type="entry name" value="Phospholipase D/nuclease"/>
    <property type="match status" value="2"/>
</dbReference>
<protein>
    <recommendedName>
        <fullName evidence="2">PLD phosphodiesterase domain-containing protein</fullName>
    </recommendedName>
</protein>
<dbReference type="InterPro" id="IPR025202">
    <property type="entry name" value="PLD-like_dom"/>
</dbReference>
<dbReference type="GO" id="GO:0008808">
    <property type="term" value="F:cardiolipin synthase activity"/>
    <property type="evidence" value="ECO:0007669"/>
    <property type="project" value="TreeGrafter"/>
</dbReference>
<dbReference type="Gene3D" id="3.30.870.10">
    <property type="entry name" value="Endonuclease Chain A"/>
    <property type="match status" value="2"/>
</dbReference>
<feature type="region of interest" description="Disordered" evidence="1">
    <location>
        <begin position="184"/>
        <end position="204"/>
    </location>
</feature>
<accession>A0A0F9W6D5</accession>
<sequence length="396" mass="46009">MTMQTKQQKPFNWRSDCQFELLIDGTEFFPRILQYIEQAQHHIDIELYLVESGKATRRVVAALTDAAGRGVSVRCLFDANGASEFVPEERETLRQAGVELRFYNPLTWHNGVRNLHRDHRKLLIFDQRIACTGGLGFTDAFCEADDSQPGEKDPQTRWHEQMLVITGPITHDWQKLFEQSWQQANRPQRKRLDSPSQKHASVPLPDARAGLGRVAFSASRNNRDLLLSLVSRIRHAQSRVWLATPYFVPPRSLRRALTAAARRGIDVRLQVCGNFTDLPPVRYAGQIYYAEMLRAGVRIFEYQPRFLHLKSTLIDQWVSLGSCNFDHWTLHWNLEANQNALDPALSQSVQHSFEQDFSESTELTRQQWQQLPLNYRLTIWFWGRVKRLADLFLSFY</sequence>
<dbReference type="Pfam" id="PF13091">
    <property type="entry name" value="PLDc_2"/>
    <property type="match status" value="2"/>
</dbReference>
<gene>
    <name evidence="3" type="ORF">LCGC14_0013840</name>
</gene>
<evidence type="ECO:0000259" key="2">
    <source>
        <dbReference type="PROSITE" id="PS50035"/>
    </source>
</evidence>
<dbReference type="PROSITE" id="PS50035">
    <property type="entry name" value="PLD"/>
    <property type="match status" value="1"/>
</dbReference>
<comment type="caution">
    <text evidence="3">The sequence shown here is derived from an EMBL/GenBank/DDBJ whole genome shotgun (WGS) entry which is preliminary data.</text>
</comment>
<dbReference type="AlphaFoldDB" id="A0A0F9W6D5"/>
<organism evidence="3">
    <name type="scientific">marine sediment metagenome</name>
    <dbReference type="NCBI Taxonomy" id="412755"/>
    <lineage>
        <taxon>unclassified sequences</taxon>
        <taxon>metagenomes</taxon>
        <taxon>ecological metagenomes</taxon>
    </lineage>
</organism>
<dbReference type="EMBL" id="LAZR01000002">
    <property type="protein sequence ID" value="KKO11880.1"/>
    <property type="molecule type" value="Genomic_DNA"/>
</dbReference>
<evidence type="ECO:0000256" key="1">
    <source>
        <dbReference type="SAM" id="MobiDB-lite"/>
    </source>
</evidence>
<reference evidence="3" key="1">
    <citation type="journal article" date="2015" name="Nature">
        <title>Complex archaea that bridge the gap between prokaryotes and eukaryotes.</title>
        <authorList>
            <person name="Spang A."/>
            <person name="Saw J.H."/>
            <person name="Jorgensen S.L."/>
            <person name="Zaremba-Niedzwiedzka K."/>
            <person name="Martijn J."/>
            <person name="Lind A.E."/>
            <person name="van Eijk R."/>
            <person name="Schleper C."/>
            <person name="Guy L."/>
            <person name="Ettema T.J."/>
        </authorList>
    </citation>
    <scope>NUCLEOTIDE SEQUENCE</scope>
</reference>
<dbReference type="InterPro" id="IPR001736">
    <property type="entry name" value="PLipase_D/transphosphatidylase"/>
</dbReference>
<dbReference type="PANTHER" id="PTHR21248:SF23">
    <property type="entry name" value="CARDIOLIPIN SYNTHASE B"/>
    <property type="match status" value="1"/>
</dbReference>
<dbReference type="CDD" id="cd09159">
    <property type="entry name" value="PLDc_ybhO_like_2"/>
    <property type="match status" value="1"/>
</dbReference>
<evidence type="ECO:0000313" key="3">
    <source>
        <dbReference type="EMBL" id="KKO11880.1"/>
    </source>
</evidence>
<dbReference type="GO" id="GO:0016020">
    <property type="term" value="C:membrane"/>
    <property type="evidence" value="ECO:0007669"/>
    <property type="project" value="TreeGrafter"/>
</dbReference>
<name>A0A0F9W6D5_9ZZZZ</name>
<dbReference type="GO" id="GO:0032049">
    <property type="term" value="P:cardiolipin biosynthetic process"/>
    <property type="evidence" value="ECO:0007669"/>
    <property type="project" value="UniProtKB-ARBA"/>
</dbReference>
<dbReference type="PANTHER" id="PTHR21248">
    <property type="entry name" value="CARDIOLIPIN SYNTHASE"/>
    <property type="match status" value="1"/>
</dbReference>
<dbReference type="CDD" id="cd09110">
    <property type="entry name" value="PLDc_CLS_1"/>
    <property type="match status" value="1"/>
</dbReference>